<keyword evidence="5" id="KW-1185">Reference proteome</keyword>
<organism evidence="4 5">
    <name type="scientific">Liquidambar formosana</name>
    <name type="common">Formosan gum</name>
    <dbReference type="NCBI Taxonomy" id="63359"/>
    <lineage>
        <taxon>Eukaryota</taxon>
        <taxon>Viridiplantae</taxon>
        <taxon>Streptophyta</taxon>
        <taxon>Embryophyta</taxon>
        <taxon>Tracheophyta</taxon>
        <taxon>Spermatophyta</taxon>
        <taxon>Magnoliopsida</taxon>
        <taxon>eudicotyledons</taxon>
        <taxon>Gunneridae</taxon>
        <taxon>Pentapetalae</taxon>
        <taxon>Saxifragales</taxon>
        <taxon>Altingiaceae</taxon>
        <taxon>Liquidambar</taxon>
    </lineage>
</organism>
<gene>
    <name evidence="4" type="ORF">L1049_000192</name>
</gene>
<protein>
    <recommendedName>
        <fullName evidence="6">Pentatricopeptide repeat-containing protein</fullName>
    </recommendedName>
</protein>
<dbReference type="Proteomes" id="UP001415857">
    <property type="component" value="Unassembled WGS sequence"/>
</dbReference>
<name>A0AAP0N8C5_LIQFO</name>
<evidence type="ECO:0000313" key="5">
    <source>
        <dbReference type="Proteomes" id="UP001415857"/>
    </source>
</evidence>
<dbReference type="Pfam" id="PF13041">
    <property type="entry name" value="PPR_2"/>
    <property type="match status" value="1"/>
</dbReference>
<accession>A0AAP0N8C5</accession>
<comment type="similarity">
    <text evidence="1">Belongs to the PPR family. P subfamily.</text>
</comment>
<comment type="caution">
    <text evidence="4">The sequence shown here is derived from an EMBL/GenBank/DDBJ whole genome shotgun (WGS) entry which is preliminary data.</text>
</comment>
<sequence length="111" mass="12410">MDSVKLSVLRSLTEYQGSMAVEFKSFADFGGQRRLSVSERREMEFNGFSPSIVTYNSLISASARDGLLEEAMELKTQMVEKGIKPDVFTYTTLLSGFEKAGKDESAMKVFE</sequence>
<dbReference type="PANTHER" id="PTHR47936">
    <property type="entry name" value="PPR_LONG DOMAIN-CONTAINING PROTEIN"/>
    <property type="match status" value="1"/>
</dbReference>
<dbReference type="EMBL" id="JBBPBK010000015">
    <property type="protein sequence ID" value="KAK9268442.1"/>
    <property type="molecule type" value="Genomic_DNA"/>
</dbReference>
<evidence type="ECO:0000256" key="3">
    <source>
        <dbReference type="PROSITE-ProRule" id="PRU00708"/>
    </source>
</evidence>
<keyword evidence="2" id="KW-0677">Repeat</keyword>
<evidence type="ECO:0000313" key="4">
    <source>
        <dbReference type="EMBL" id="KAK9268442.1"/>
    </source>
</evidence>
<evidence type="ECO:0000256" key="1">
    <source>
        <dbReference type="ARBA" id="ARBA00007626"/>
    </source>
</evidence>
<dbReference type="Gene3D" id="1.25.40.10">
    <property type="entry name" value="Tetratricopeptide repeat domain"/>
    <property type="match status" value="1"/>
</dbReference>
<dbReference type="InterPro" id="IPR002885">
    <property type="entry name" value="PPR_rpt"/>
</dbReference>
<dbReference type="PROSITE" id="PS51375">
    <property type="entry name" value="PPR"/>
    <property type="match status" value="2"/>
</dbReference>
<reference evidence="4 5" key="1">
    <citation type="journal article" date="2024" name="Plant J.">
        <title>Genome sequences and population genomics reveal climatic adaptation and genomic divergence between two closely related sweetgum species.</title>
        <authorList>
            <person name="Xu W.Q."/>
            <person name="Ren C.Q."/>
            <person name="Zhang X.Y."/>
            <person name="Comes H.P."/>
            <person name="Liu X.H."/>
            <person name="Li Y.G."/>
            <person name="Kettle C.J."/>
            <person name="Jalonen R."/>
            <person name="Gaisberger H."/>
            <person name="Ma Y.Z."/>
            <person name="Qiu Y.X."/>
        </authorList>
    </citation>
    <scope>NUCLEOTIDE SEQUENCE [LARGE SCALE GENOMIC DNA]</scope>
    <source>
        <strain evidence="4">Hangzhou</strain>
    </source>
</reference>
<feature type="repeat" description="PPR" evidence="3">
    <location>
        <begin position="86"/>
        <end position="111"/>
    </location>
</feature>
<dbReference type="InterPro" id="IPR011990">
    <property type="entry name" value="TPR-like_helical_dom_sf"/>
</dbReference>
<dbReference type="AlphaFoldDB" id="A0AAP0N8C5"/>
<proteinExistence type="inferred from homology"/>
<dbReference type="NCBIfam" id="TIGR00756">
    <property type="entry name" value="PPR"/>
    <property type="match status" value="1"/>
</dbReference>
<dbReference type="PANTHER" id="PTHR47936:SF1">
    <property type="entry name" value="PENTATRICOPEPTIDE REPEAT-CONTAINING PROTEIN GUN1, CHLOROPLASTIC"/>
    <property type="match status" value="1"/>
</dbReference>
<evidence type="ECO:0008006" key="6">
    <source>
        <dbReference type="Google" id="ProtNLM"/>
    </source>
</evidence>
<feature type="repeat" description="PPR" evidence="3">
    <location>
        <begin position="51"/>
        <end position="85"/>
    </location>
</feature>
<evidence type="ECO:0000256" key="2">
    <source>
        <dbReference type="ARBA" id="ARBA00022737"/>
    </source>
</evidence>